<keyword evidence="2" id="KW-0805">Transcription regulation</keyword>
<dbReference type="PROSITE" id="PS50931">
    <property type="entry name" value="HTH_LYSR"/>
    <property type="match status" value="1"/>
</dbReference>
<keyword evidence="4" id="KW-0010">Activator</keyword>
<dbReference type="GO" id="GO:0032993">
    <property type="term" value="C:protein-DNA complex"/>
    <property type="evidence" value="ECO:0007669"/>
    <property type="project" value="TreeGrafter"/>
</dbReference>
<dbReference type="PANTHER" id="PTHR30346:SF28">
    <property type="entry name" value="HTH-TYPE TRANSCRIPTIONAL REGULATOR CYNR"/>
    <property type="match status" value="1"/>
</dbReference>
<evidence type="ECO:0000313" key="7">
    <source>
        <dbReference type="EMBL" id="BAU97295.1"/>
    </source>
</evidence>
<dbReference type="FunFam" id="1.10.10.10:FF:000001">
    <property type="entry name" value="LysR family transcriptional regulator"/>
    <property type="match status" value="1"/>
</dbReference>
<dbReference type="PRINTS" id="PR00039">
    <property type="entry name" value="HTHLYSR"/>
</dbReference>
<dbReference type="SUPFAM" id="SSF53850">
    <property type="entry name" value="Periplasmic binding protein-like II"/>
    <property type="match status" value="1"/>
</dbReference>
<dbReference type="GO" id="GO:0003700">
    <property type="term" value="F:DNA-binding transcription factor activity"/>
    <property type="evidence" value="ECO:0007669"/>
    <property type="project" value="InterPro"/>
</dbReference>
<dbReference type="SUPFAM" id="SSF46785">
    <property type="entry name" value="Winged helix' DNA-binding domain"/>
    <property type="match status" value="1"/>
</dbReference>
<dbReference type="InterPro" id="IPR000847">
    <property type="entry name" value="LysR_HTH_N"/>
</dbReference>
<evidence type="ECO:0000256" key="4">
    <source>
        <dbReference type="ARBA" id="ARBA00023159"/>
    </source>
</evidence>
<feature type="domain" description="HTH lysR-type" evidence="6">
    <location>
        <begin position="8"/>
        <end position="65"/>
    </location>
</feature>
<evidence type="ECO:0000256" key="2">
    <source>
        <dbReference type="ARBA" id="ARBA00023015"/>
    </source>
</evidence>
<dbReference type="GO" id="GO:0003677">
    <property type="term" value="F:DNA binding"/>
    <property type="evidence" value="ECO:0007669"/>
    <property type="project" value="UniProtKB-KW"/>
</dbReference>
<comment type="similarity">
    <text evidence="1">Belongs to the LysR transcriptional regulatory family.</text>
</comment>
<dbReference type="Pfam" id="PF00126">
    <property type="entry name" value="HTH_1"/>
    <property type="match status" value="1"/>
</dbReference>
<evidence type="ECO:0000313" key="8">
    <source>
        <dbReference type="Proteomes" id="UP000218244"/>
    </source>
</evidence>
<evidence type="ECO:0000256" key="3">
    <source>
        <dbReference type="ARBA" id="ARBA00023125"/>
    </source>
</evidence>
<keyword evidence="8" id="KW-1185">Reference proteome</keyword>
<evidence type="ECO:0000256" key="1">
    <source>
        <dbReference type="ARBA" id="ARBA00009437"/>
    </source>
</evidence>
<evidence type="ECO:0000256" key="5">
    <source>
        <dbReference type="ARBA" id="ARBA00023163"/>
    </source>
</evidence>
<dbReference type="Pfam" id="PF03466">
    <property type="entry name" value="LysR_substrate"/>
    <property type="match status" value="1"/>
</dbReference>
<dbReference type="Proteomes" id="UP000218244">
    <property type="component" value="Chromosome"/>
</dbReference>
<dbReference type="InterPro" id="IPR005119">
    <property type="entry name" value="LysR_subst-bd"/>
</dbReference>
<dbReference type="RefSeq" id="WP_096459107.1">
    <property type="nucleotide sequence ID" value="NZ_AP017369.1"/>
</dbReference>
<dbReference type="Gene3D" id="1.10.10.10">
    <property type="entry name" value="Winged helix-like DNA-binding domain superfamily/Winged helix DNA-binding domain"/>
    <property type="match status" value="1"/>
</dbReference>
<dbReference type="KEGG" id="csur:N24_3033"/>
<dbReference type="PANTHER" id="PTHR30346">
    <property type="entry name" value="TRANSCRIPTIONAL DUAL REGULATOR HCAR-RELATED"/>
    <property type="match status" value="1"/>
</dbReference>
<dbReference type="InterPro" id="IPR036390">
    <property type="entry name" value="WH_DNA-bd_sf"/>
</dbReference>
<name>A0A169S8V9_9CORY</name>
<keyword evidence="5" id="KW-0804">Transcription</keyword>
<dbReference type="EMBL" id="AP017369">
    <property type="protein sequence ID" value="BAU97295.1"/>
    <property type="molecule type" value="Genomic_DNA"/>
</dbReference>
<evidence type="ECO:0000259" key="6">
    <source>
        <dbReference type="PROSITE" id="PS50931"/>
    </source>
</evidence>
<dbReference type="Gene3D" id="3.40.190.290">
    <property type="match status" value="1"/>
</dbReference>
<protein>
    <submittedName>
        <fullName evidence="7">LysR family transcriptional regulator</fullName>
    </submittedName>
</protein>
<sequence length="306" mass="33167">MNNDGGEMRIDDVRSFISVANSGHLTETADRLGIPQPTLSRRIGRVEKHAGTPLFDRAGRKLVLNQRGRAFLAHASAIVAEFDSAATEIKRLMDPEKGTIRLDFMHSLGTWMVPELIRTFRTEHPHVEFQLHQAAAMLLVDRVLADETDLALVGPKPAEVGTSLGWAPLLRQRLALAVPADHRLASGSGEIPLSEVAGEPFVAMRAGFGTRLLMDALAEKAGFVPNVVFESMELTTVAGLVSAGLGVGVVPMDDPYLPTVGIVQRPLNPPAYRELGLVWRLNAGPAPAVDNFREFVAGSRYALERS</sequence>
<reference evidence="7 8" key="1">
    <citation type="submission" date="2016-02" db="EMBL/GenBank/DDBJ databases">
        <title>Corynebacterium glutamicum N24 whole genome sequencing project.</title>
        <authorList>
            <person name="Matsutani M."/>
            <person name="Nangtapong N."/>
            <person name="Yakushi T."/>
            <person name="Matsushita K."/>
        </authorList>
    </citation>
    <scope>NUCLEOTIDE SEQUENCE [LARGE SCALE GENOMIC DNA]</scope>
    <source>
        <strain evidence="7 8">N24</strain>
    </source>
</reference>
<organism evidence="7 8">
    <name type="scientific">Corynebacterium suranareeae</name>
    <dbReference type="NCBI Taxonomy" id="2506452"/>
    <lineage>
        <taxon>Bacteria</taxon>
        <taxon>Bacillati</taxon>
        <taxon>Actinomycetota</taxon>
        <taxon>Actinomycetes</taxon>
        <taxon>Mycobacteriales</taxon>
        <taxon>Corynebacteriaceae</taxon>
        <taxon>Corynebacterium</taxon>
    </lineage>
</organism>
<dbReference type="InterPro" id="IPR036388">
    <property type="entry name" value="WH-like_DNA-bd_sf"/>
</dbReference>
<dbReference type="CDD" id="cd08434">
    <property type="entry name" value="PBP2_GltC_like"/>
    <property type="match status" value="1"/>
</dbReference>
<dbReference type="AlphaFoldDB" id="A0A169S8V9"/>
<gene>
    <name evidence="7" type="ORF">N24_3033</name>
</gene>
<keyword evidence="3" id="KW-0238">DNA-binding</keyword>
<proteinExistence type="inferred from homology"/>
<accession>A0A169S8V9</accession>